<organism evidence="1">
    <name type="scientific">Arabidopsis thaliana</name>
    <name type="common">Mouse-ear cress</name>
    <dbReference type="NCBI Taxonomy" id="3702"/>
    <lineage>
        <taxon>Eukaryota</taxon>
        <taxon>Viridiplantae</taxon>
        <taxon>Streptophyta</taxon>
        <taxon>Embryophyta</taxon>
        <taxon>Tracheophyta</taxon>
        <taxon>Spermatophyta</taxon>
        <taxon>Magnoliopsida</taxon>
        <taxon>eudicotyledons</taxon>
        <taxon>Gunneridae</taxon>
        <taxon>Pentapetalae</taxon>
        <taxon>rosids</taxon>
        <taxon>malvids</taxon>
        <taxon>Brassicales</taxon>
        <taxon>Brassicaceae</taxon>
        <taxon>Camelineae</taxon>
        <taxon>Arabidopsis</taxon>
    </lineage>
</organism>
<dbReference type="AlphaFoldDB" id="Q84V16"/>
<accession>Q84V16</accession>
<name>Q84V16_ARATH</name>
<sequence length="108" mass="12523">MFWCVFRCKRSLKGFYSTLYCIQPGGKQRSNLLDQFTRSRQLPRRQKFTRLVYSIKAATKEATYLSTCPSYSILYSTPLLDQGRPTLQDLLIYQSVFGSSSFLTQPDI</sequence>
<dbReference type="EMBL" id="AY227631">
    <property type="protein sequence ID" value="AAO73412.1"/>
    <property type="molecule type" value="mRNA"/>
</dbReference>
<dbReference type="ExpressionAtlas" id="Q84V16">
    <property type="expression patterns" value="differential"/>
</dbReference>
<protein>
    <submittedName>
        <fullName evidence="1">Uncharacterized protein At2g11135/T13H18.19</fullName>
    </submittedName>
</protein>
<proteinExistence type="evidence at transcript level"/>
<gene>
    <name evidence="1" type="ordered locus">At2g11135/T13H18.19</name>
</gene>
<reference evidence="1" key="2">
    <citation type="submission" date="2003-01" db="EMBL/GenBank/DDBJ databases">
        <title>Reconstruction of cDNA sequences for hypothetical genes in Arabidopsis thaliana from 5' and 3' RACE products.</title>
        <authorList>
            <person name="Xiao Y."/>
            <person name="Smith S.R."/>
            <person name="Ishmael N."/>
            <person name="Kumar N."/>
            <person name="Redman J."/>
            <person name="Riedmuller S."/>
            <person name="Utterback T."/>
            <person name="Whitelaw C.A."/>
            <person name="Fraser C.M."/>
            <person name="Town C.D."/>
        </authorList>
    </citation>
    <scope>NUCLEOTIDE SEQUENCE</scope>
</reference>
<evidence type="ECO:0000313" key="1">
    <source>
        <dbReference type="EMBL" id="AAO73412.1"/>
    </source>
</evidence>
<reference evidence="1" key="1">
    <citation type="journal article" date="2002" name="Plant Physiol.">
        <title>Cloning and sequencing of cDNAs for hypothetical genes from chromosome 2 of Arabidopsis.</title>
        <authorList>
            <person name="Xiao Y.-L."/>
            <person name="Malik M."/>
            <person name="Whitelaw C.A."/>
            <person name="Town C.D."/>
        </authorList>
    </citation>
    <scope>NUCLEOTIDE SEQUENCE</scope>
</reference>